<sequence>MREELALLDGSNVIFNLLDPVLVKEEPGLCDIEQQSEQQRECLAQLQQEFQQVQVVKAGAPGK</sequence>
<comment type="caution">
    <text evidence="1">The sequence shown here is derived from an EMBL/GenBank/DDBJ whole genome shotgun (WGS) entry which is preliminary data.</text>
</comment>
<evidence type="ECO:0000313" key="2">
    <source>
        <dbReference type="Proteomes" id="UP000092124"/>
    </source>
</evidence>
<dbReference type="Proteomes" id="UP000092124">
    <property type="component" value="Unassembled WGS sequence"/>
</dbReference>
<dbReference type="EMBL" id="LZPO01034944">
    <property type="protein sequence ID" value="OBS76278.1"/>
    <property type="molecule type" value="Genomic_DNA"/>
</dbReference>
<dbReference type="OrthoDB" id="248120at2759"/>
<reference evidence="1 2" key="1">
    <citation type="submission" date="2016-06" db="EMBL/GenBank/DDBJ databases">
        <title>The Draft Genome Sequence and Annotation of the Desert Woodrat Neotoma lepida.</title>
        <authorList>
            <person name="Campbell M."/>
            <person name="Oakeson K.F."/>
            <person name="Yandell M."/>
            <person name="Halpert J.R."/>
            <person name="Dearing D."/>
        </authorList>
    </citation>
    <scope>NUCLEOTIDE SEQUENCE [LARGE SCALE GENOMIC DNA]</scope>
    <source>
        <strain evidence="1">417</strain>
        <tissue evidence="1">Liver</tissue>
    </source>
</reference>
<feature type="non-terminal residue" evidence="1">
    <location>
        <position position="63"/>
    </location>
</feature>
<name>A0A1A6HCH9_NEOLE</name>
<protein>
    <submittedName>
        <fullName evidence="1">Uncharacterized protein</fullName>
    </submittedName>
</protein>
<keyword evidence="2" id="KW-1185">Reference proteome</keyword>
<accession>A0A1A6HCH9</accession>
<proteinExistence type="predicted"/>
<dbReference type="AlphaFoldDB" id="A0A1A6HCH9"/>
<dbReference type="STRING" id="56216.A0A1A6HCH9"/>
<evidence type="ECO:0000313" key="1">
    <source>
        <dbReference type="EMBL" id="OBS76278.1"/>
    </source>
</evidence>
<gene>
    <name evidence="1" type="ORF">A6R68_17275</name>
</gene>
<organism evidence="1 2">
    <name type="scientific">Neotoma lepida</name>
    <name type="common">Desert woodrat</name>
    <dbReference type="NCBI Taxonomy" id="56216"/>
    <lineage>
        <taxon>Eukaryota</taxon>
        <taxon>Metazoa</taxon>
        <taxon>Chordata</taxon>
        <taxon>Craniata</taxon>
        <taxon>Vertebrata</taxon>
        <taxon>Euteleostomi</taxon>
        <taxon>Mammalia</taxon>
        <taxon>Eutheria</taxon>
        <taxon>Euarchontoglires</taxon>
        <taxon>Glires</taxon>
        <taxon>Rodentia</taxon>
        <taxon>Myomorpha</taxon>
        <taxon>Muroidea</taxon>
        <taxon>Cricetidae</taxon>
        <taxon>Neotominae</taxon>
        <taxon>Neotoma</taxon>
    </lineage>
</organism>